<organism evidence="1 2">
    <name type="scientific">Naganishia cerealis</name>
    <dbReference type="NCBI Taxonomy" id="610337"/>
    <lineage>
        <taxon>Eukaryota</taxon>
        <taxon>Fungi</taxon>
        <taxon>Dikarya</taxon>
        <taxon>Basidiomycota</taxon>
        <taxon>Agaricomycotina</taxon>
        <taxon>Tremellomycetes</taxon>
        <taxon>Filobasidiales</taxon>
        <taxon>Filobasidiaceae</taxon>
        <taxon>Naganishia</taxon>
    </lineage>
</organism>
<reference evidence="1" key="1">
    <citation type="submission" date="2023-04" db="EMBL/GenBank/DDBJ databases">
        <title>Draft Genome sequencing of Naganishia species isolated from polar environments using Oxford Nanopore Technology.</title>
        <authorList>
            <person name="Leo P."/>
            <person name="Venkateswaran K."/>
        </authorList>
    </citation>
    <scope>NUCLEOTIDE SEQUENCE</scope>
    <source>
        <strain evidence="1">MNA-CCFEE 5261</strain>
    </source>
</reference>
<dbReference type="EMBL" id="JASBWR010000041">
    <property type="protein sequence ID" value="KAJ9104213.1"/>
    <property type="molecule type" value="Genomic_DNA"/>
</dbReference>
<proteinExistence type="predicted"/>
<name>A0ACC2VXS2_9TREE</name>
<evidence type="ECO:0000313" key="2">
    <source>
        <dbReference type="Proteomes" id="UP001241377"/>
    </source>
</evidence>
<comment type="caution">
    <text evidence="1">The sequence shown here is derived from an EMBL/GenBank/DDBJ whole genome shotgun (WGS) entry which is preliminary data.</text>
</comment>
<protein>
    <submittedName>
        <fullName evidence="1">Uncharacterized protein</fullName>
    </submittedName>
</protein>
<dbReference type="Proteomes" id="UP001241377">
    <property type="component" value="Unassembled WGS sequence"/>
</dbReference>
<evidence type="ECO:0000313" key="1">
    <source>
        <dbReference type="EMBL" id="KAJ9104213.1"/>
    </source>
</evidence>
<gene>
    <name evidence="1" type="ORF">QFC19_004030</name>
</gene>
<keyword evidence="2" id="KW-1185">Reference proteome</keyword>
<accession>A0ACC2VXS2</accession>
<sequence>MEGIPSFDPSASGNTTTRQVPEDTLHYIIHLPATGESSGQPSPNPESLAILITTYVESLLPGGSQWLWHKDSWELRVVPEKDIQDRRRRFGEIVDKVTMGEEGEHSDEEDLALAPSADNLKSHAQGRRLEGRMRIGDAVDDEWLVVWLLTRVSLKWPDLVISIRDTDGEFLLIEAADHLPRWLTPDNAENRFWLAKGHFHLIPSQYKSTSTRPRPFVPEDDDEDETNGGNNDVWLSEDDAVNILRGSFTQGEEATQSKFWVGTALESDILQRINGYPDALATHHQHTKAYLPINIAKALKVSPDLVQRAVEGFYMRDPAQLRAAARTTRFPPTPATSIVLVPVTMTRVAYAQLKGQIFHPPRTFGNEWRIPPADKDTADKTTSDEEKKKREDERKWRDLGIKIIMGFEIMYREDNKRSRAKSDGGKTSPMVSLEPISIAVYSLQFLIHGTLQKDDVDETEPAFARYIANLQKAEFFGENMQGSKGWNERMQDAKRGWINVHDDSESRTSFAEAVDSALKATMSLDISELTPPETYTEDSESWLEISPDELDGLLSRSAGAEAKAADAGRDEAKVEDGDDADAQAKTLSDLAKKVGQFVEGKGDLDGARFEDELSDDDDFMADSDDESDVEQAMEVDPVMTEQQKQERLQALVPGLKPEEWGRKTQDVTALTSAVEKKGVSFAPGTKAESSQDVTRKTKESQDVAIEKARKSRFEPTDYEGHVVETDDETDDEDGEQIMPGWTAQRSLSNQKRKAPIDPTIYQLSEALRTGKVGPIEGWKDRTEQEDLEMSDQEGGDDDIVEGDIDMDQEEEEFLKFARDALGIDEGMWSGMLEERKSRGAYVPGDRVEPNTSSAATLQLPRTIHAAHKPNKVPPTSATAESTEAIPSHTSSTEADQRAPGERNPDLDSFEKVMEAMEAELAKAKAQSAVPTRPTEKPTASANPLPNLPTEEDLEAMDEDDLIAMDRELRSALKSAGISDDEDFDSDEDIDDETRAGLQGLTDDAKGEFKMMKDFLESYKAQAGQSGVVGNLFGRLGGK</sequence>